<dbReference type="SUPFAM" id="SSF48208">
    <property type="entry name" value="Six-hairpin glycosidases"/>
    <property type="match status" value="1"/>
</dbReference>
<keyword evidence="3" id="KW-0326">Glycosidase</keyword>
<feature type="domain" description="GH15-like" evidence="2">
    <location>
        <begin position="265"/>
        <end position="626"/>
    </location>
</feature>
<dbReference type="PANTHER" id="PTHR31616:SF0">
    <property type="entry name" value="GLUCAN 1,4-ALPHA-GLUCOSIDASE"/>
    <property type="match status" value="1"/>
</dbReference>
<dbReference type="InterPro" id="IPR011613">
    <property type="entry name" value="GH15-like"/>
</dbReference>
<evidence type="ECO:0000256" key="1">
    <source>
        <dbReference type="ARBA" id="ARBA00006188"/>
    </source>
</evidence>
<dbReference type="InterPro" id="IPR012341">
    <property type="entry name" value="6hp_glycosidase-like_sf"/>
</dbReference>
<dbReference type="Gene3D" id="2.70.98.10">
    <property type="match status" value="1"/>
</dbReference>
<dbReference type="InterPro" id="IPR014718">
    <property type="entry name" value="GH-type_carb-bd"/>
</dbReference>
<gene>
    <name evidence="3" type="ORF">MCMEM_0917</name>
</gene>
<evidence type="ECO:0000313" key="4">
    <source>
        <dbReference type="Proteomes" id="UP000033048"/>
    </source>
</evidence>
<dbReference type="AlphaFoldDB" id="A0A0E3X184"/>
<dbReference type="GO" id="GO:0030246">
    <property type="term" value="F:carbohydrate binding"/>
    <property type="evidence" value="ECO:0007669"/>
    <property type="project" value="InterPro"/>
</dbReference>
<dbReference type="EC" id="3.2.1.3" evidence="3"/>
<dbReference type="InterPro" id="IPR008928">
    <property type="entry name" value="6-hairpin_glycosidase_sf"/>
</dbReference>
<accession>A0A0E3X184</accession>
<evidence type="ECO:0000259" key="2">
    <source>
        <dbReference type="Pfam" id="PF00723"/>
    </source>
</evidence>
<protein>
    <submittedName>
        <fullName evidence="3">Glucoamylase</fullName>
        <ecNumber evidence="3">3.2.1.3</ecNumber>
    </submittedName>
</protein>
<organism evidence="3 4">
    <name type="scientific">Methanococcoides methylutens MM1</name>
    <dbReference type="NCBI Taxonomy" id="1434104"/>
    <lineage>
        <taxon>Archaea</taxon>
        <taxon>Methanobacteriati</taxon>
        <taxon>Methanobacteriota</taxon>
        <taxon>Stenosarchaea group</taxon>
        <taxon>Methanomicrobia</taxon>
        <taxon>Methanosarcinales</taxon>
        <taxon>Methanosarcinaceae</taxon>
        <taxon>Methanococcoides</taxon>
    </lineage>
</organism>
<dbReference type="STRING" id="1434104.MCMEM_0917"/>
<comment type="similarity">
    <text evidence="1">Belongs to the glycosyl hydrolase 15 family.</text>
</comment>
<keyword evidence="4" id="KW-1185">Reference proteome</keyword>
<keyword evidence="3" id="KW-0378">Hydrolase</keyword>
<dbReference type="KEGG" id="mmet:MCMEM_0917"/>
<dbReference type="HOGENOM" id="CLU_028187_0_0_2"/>
<name>A0A0E3X184_METMT</name>
<proteinExistence type="inferred from homology"/>
<dbReference type="GO" id="GO:0005975">
    <property type="term" value="P:carbohydrate metabolic process"/>
    <property type="evidence" value="ECO:0007669"/>
    <property type="project" value="InterPro"/>
</dbReference>
<dbReference type="PATRIC" id="fig|1434104.5.peg.994"/>
<dbReference type="EMBL" id="CP009518">
    <property type="protein sequence ID" value="AKB84970.1"/>
    <property type="molecule type" value="Genomic_DNA"/>
</dbReference>
<dbReference type="Gene3D" id="1.50.10.10">
    <property type="match status" value="1"/>
</dbReference>
<dbReference type="PANTHER" id="PTHR31616">
    <property type="entry name" value="TREHALASE"/>
    <property type="match status" value="1"/>
</dbReference>
<dbReference type="GO" id="GO:0004339">
    <property type="term" value="F:glucan 1,4-alpha-glucosidase activity"/>
    <property type="evidence" value="ECO:0007669"/>
    <property type="project" value="UniProtKB-EC"/>
</dbReference>
<dbReference type="Pfam" id="PF00723">
    <property type="entry name" value="Glyco_hydro_15"/>
    <property type="match status" value="1"/>
</dbReference>
<reference evidence="3 4" key="1">
    <citation type="submission" date="2014-07" db="EMBL/GenBank/DDBJ databases">
        <title>Methanogenic archaea and the global carbon cycle.</title>
        <authorList>
            <person name="Henriksen J.R."/>
            <person name="Luke J."/>
            <person name="Reinhart S."/>
            <person name="Benedict M.N."/>
            <person name="Youngblut N.D."/>
            <person name="Metcalf M.E."/>
            <person name="Whitaker R.J."/>
            <person name="Metcalf W.W."/>
        </authorList>
    </citation>
    <scope>NUCLEOTIDE SEQUENCE [LARGE SCALE GENOMIC DNA]</scope>
    <source>
        <strain evidence="3 4">MM1</strain>
    </source>
</reference>
<sequence length="642" mass="72553">MLVSMGEKGNILGFFYPRRDGEQHVSDSVACLYTDGRLMWFDSPEWNSEQTVDDGTNIINTHLSHSSGIDVSIQDIVHNEMPVLIRKYEITSKEHLNGKFYYYSNFQAGGTSRMNSAYFDVNQDMLVHYMHDFYIGVATDPAFDEWQVGKTNDKGWAKSARIDMEDGKLQKNMEEIGDIDGTLGLDLALMPGESLTITVLIGIASGRQAVCDMTQGVLSHPLSEIIRDSENTTAEWLSKKRPLELSVLDLDPVIRNDVIRLYDRSLLSLNLMSDPNEGAILAAPEFDPAFEMCGGYGFCWNRDAVEAVLALMKAGYPEYAEKFFTWCKRTQMSDGSWFQRYWLDGTEAPSWGNFDDSTQLDETGSTLFTIDRYYRELEDPDSVEFLDSIRETVWKGAEYLMGRTEQGLHDPCRCLWESEKGIFPYTNAAIYAGLKGAAHMAREGDDSNGSNRAEMWSERADRIRGMTIDKLWLKEGYFSRGIIDNDVRSSVDSSIIGTFVPFGLLSVDDPDEKSMILSMIGHIERALSVPVNGYYGIKRYENDSYIGGNPWIVTTLWLSRSLLELAVSLDEKNEEYDSLVNRSLEYIKWVMRSATSSGILSEQADKNTGKAAWARPLSWSCALFIENILLLDRLKDSSSKDD</sequence>
<evidence type="ECO:0000313" key="3">
    <source>
        <dbReference type="EMBL" id="AKB84970.1"/>
    </source>
</evidence>
<dbReference type="Proteomes" id="UP000033048">
    <property type="component" value="Chromosome"/>
</dbReference>